<reference evidence="1 2" key="1">
    <citation type="submission" date="2018-08" db="EMBL/GenBank/DDBJ databases">
        <title>A genome reference for cultivated species of the human gut microbiota.</title>
        <authorList>
            <person name="Zou Y."/>
            <person name="Xue W."/>
            <person name="Luo G."/>
        </authorList>
    </citation>
    <scope>NUCLEOTIDE SEQUENCE [LARGE SCALE GENOMIC DNA]</scope>
    <source>
        <strain evidence="1 2">OM06-11AA</strain>
    </source>
</reference>
<dbReference type="AlphaFoldDB" id="A0A3E5A5I9"/>
<organism evidence="1 2">
    <name type="scientific">Blautia obeum</name>
    <dbReference type="NCBI Taxonomy" id="40520"/>
    <lineage>
        <taxon>Bacteria</taxon>
        <taxon>Bacillati</taxon>
        <taxon>Bacillota</taxon>
        <taxon>Clostridia</taxon>
        <taxon>Lachnospirales</taxon>
        <taxon>Lachnospiraceae</taxon>
        <taxon>Blautia</taxon>
    </lineage>
</organism>
<gene>
    <name evidence="1" type="ORF">DXB81_11565</name>
</gene>
<accession>A0A3E5A5I9</accession>
<protein>
    <submittedName>
        <fullName evidence="1">Uncharacterized protein</fullName>
    </submittedName>
</protein>
<evidence type="ECO:0000313" key="2">
    <source>
        <dbReference type="Proteomes" id="UP000261222"/>
    </source>
</evidence>
<proteinExistence type="predicted"/>
<dbReference type="RefSeq" id="WP_117739346.1">
    <property type="nucleotide sequence ID" value="NZ_QSUB01000005.1"/>
</dbReference>
<dbReference type="Proteomes" id="UP000261222">
    <property type="component" value="Unassembled WGS sequence"/>
</dbReference>
<sequence>MRKDELENYYTIMINGEDVPIACTLIVMREIIKKFGTIEEFLGKIYRPKGVDEKTGILTMELPDIDAIYTILPMMVNEGVYLVNENRRNKIDAYDADFIYRHYETRLHDIGLQMFNEITRSIKSPKRTPLTATSQK</sequence>
<evidence type="ECO:0000313" key="1">
    <source>
        <dbReference type="EMBL" id="RGN03779.1"/>
    </source>
</evidence>
<comment type="caution">
    <text evidence="1">The sequence shown here is derived from an EMBL/GenBank/DDBJ whole genome shotgun (WGS) entry which is preliminary data.</text>
</comment>
<dbReference type="EMBL" id="QSUB01000005">
    <property type="protein sequence ID" value="RGN03779.1"/>
    <property type="molecule type" value="Genomic_DNA"/>
</dbReference>
<name>A0A3E5A5I9_9FIRM</name>